<dbReference type="eggNOG" id="KOG4249">
    <property type="taxonomic scope" value="Eukaryota"/>
</dbReference>
<feature type="domain" description="Protein root UVB sensitive/RUS" evidence="6">
    <location>
        <begin position="5"/>
        <end position="210"/>
    </location>
</feature>
<dbReference type="RefSeq" id="XP_002835240.1">
    <property type="nucleotide sequence ID" value="XM_002835194.1"/>
</dbReference>
<dbReference type="Proteomes" id="UP000006911">
    <property type="component" value="Unassembled WGS sequence"/>
</dbReference>
<evidence type="ECO:0000256" key="3">
    <source>
        <dbReference type="ARBA" id="ARBA00022692"/>
    </source>
</evidence>
<dbReference type="OMA" id="KWGNLAE"/>
<dbReference type="InterPro" id="IPR054549">
    <property type="entry name" value="UVB_sens_RUS_dom"/>
</dbReference>
<dbReference type="AlphaFoldDB" id="D5G4B8"/>
<dbReference type="Pfam" id="PF24160">
    <property type="entry name" value="UVB_sens_C"/>
    <property type="match status" value="1"/>
</dbReference>
<gene>
    <name evidence="8" type="ORF">GSTUM_00004039001</name>
</gene>
<accession>D5G4B8</accession>
<evidence type="ECO:0000256" key="2">
    <source>
        <dbReference type="ARBA" id="ARBA00007558"/>
    </source>
</evidence>
<dbReference type="Pfam" id="PF04884">
    <property type="entry name" value="UVB_sens_prot"/>
    <property type="match status" value="1"/>
</dbReference>
<reference evidence="8 9" key="1">
    <citation type="journal article" date="2010" name="Nature">
        <title>Perigord black truffle genome uncovers evolutionary origins and mechanisms of symbiosis.</title>
        <authorList>
            <person name="Martin F."/>
            <person name="Kohler A."/>
            <person name="Murat C."/>
            <person name="Balestrini R."/>
            <person name="Coutinho P.M."/>
            <person name="Jaillon O."/>
            <person name="Montanini B."/>
            <person name="Morin E."/>
            <person name="Noel B."/>
            <person name="Percudani R."/>
            <person name="Porcel B."/>
            <person name="Rubini A."/>
            <person name="Amicucci A."/>
            <person name="Amselem J."/>
            <person name="Anthouard V."/>
            <person name="Arcioni S."/>
            <person name="Artiguenave F."/>
            <person name="Aury J.M."/>
            <person name="Ballario P."/>
            <person name="Bolchi A."/>
            <person name="Brenna A."/>
            <person name="Brun A."/>
            <person name="Buee M."/>
            <person name="Cantarel B."/>
            <person name="Chevalier G."/>
            <person name="Couloux A."/>
            <person name="Da Silva C."/>
            <person name="Denoeud F."/>
            <person name="Duplessis S."/>
            <person name="Ghignone S."/>
            <person name="Hilselberger B."/>
            <person name="Iotti M."/>
            <person name="Marcais B."/>
            <person name="Mello A."/>
            <person name="Miranda M."/>
            <person name="Pacioni G."/>
            <person name="Quesneville H."/>
            <person name="Riccioni C."/>
            <person name="Ruotolo R."/>
            <person name="Splivallo R."/>
            <person name="Stocchi V."/>
            <person name="Tisserant E."/>
            <person name="Viscomi A.R."/>
            <person name="Zambonelli A."/>
            <person name="Zampieri E."/>
            <person name="Henrissat B."/>
            <person name="Lebrun M.H."/>
            <person name="Paolocci F."/>
            <person name="Bonfante P."/>
            <person name="Ottonello S."/>
            <person name="Wincker P."/>
        </authorList>
    </citation>
    <scope>NUCLEOTIDE SEQUENCE [LARGE SCALE GENOMIC DNA]</scope>
    <source>
        <strain evidence="8 9">Mel28</strain>
    </source>
</reference>
<keyword evidence="5" id="KW-0472">Membrane</keyword>
<evidence type="ECO:0000256" key="5">
    <source>
        <dbReference type="ARBA" id="ARBA00023136"/>
    </source>
</evidence>
<dbReference type="PANTHER" id="PTHR12770:SF31">
    <property type="entry name" value="RUS FAMILY MEMBER 1"/>
    <property type="match status" value="1"/>
</dbReference>
<dbReference type="EMBL" id="FN429986">
    <property type="protein sequence ID" value="CAZ79361.1"/>
    <property type="molecule type" value="Genomic_DNA"/>
</dbReference>
<dbReference type="GeneID" id="9184986"/>
<proteinExistence type="inferred from homology"/>
<dbReference type="InParanoid" id="D5G4B8"/>
<keyword evidence="4" id="KW-1133">Transmembrane helix</keyword>
<evidence type="ECO:0000313" key="9">
    <source>
        <dbReference type="Proteomes" id="UP000006911"/>
    </source>
</evidence>
<evidence type="ECO:0000256" key="1">
    <source>
        <dbReference type="ARBA" id="ARBA00004370"/>
    </source>
</evidence>
<feature type="domain" description="Root UVB sensitive protein C-terminal" evidence="7">
    <location>
        <begin position="274"/>
        <end position="378"/>
    </location>
</feature>
<comment type="subcellular location">
    <subcellularLocation>
        <location evidence="1">Membrane</location>
    </subcellularLocation>
</comment>
<evidence type="ECO:0000256" key="4">
    <source>
        <dbReference type="ARBA" id="ARBA00022989"/>
    </source>
</evidence>
<name>D5G4B8_TUBMM</name>
<evidence type="ECO:0000259" key="7">
    <source>
        <dbReference type="Pfam" id="PF24160"/>
    </source>
</evidence>
<dbReference type="InterPro" id="IPR055412">
    <property type="entry name" value="UVB_sens_C"/>
</dbReference>
<protein>
    <submittedName>
        <fullName evidence="8">(Perigord truffle) hypothetical protein</fullName>
    </submittedName>
</protein>
<keyword evidence="9" id="KW-1185">Reference proteome</keyword>
<evidence type="ECO:0000259" key="6">
    <source>
        <dbReference type="Pfam" id="PF04884"/>
    </source>
</evidence>
<keyword evidence="3" id="KW-0812">Transmembrane</keyword>
<dbReference type="GO" id="GO:0016020">
    <property type="term" value="C:membrane"/>
    <property type="evidence" value="ECO:0007669"/>
    <property type="project" value="UniProtKB-SubCell"/>
</dbReference>
<comment type="similarity">
    <text evidence="2">Belongs to the RUS1 family.</text>
</comment>
<organism evidence="8 9">
    <name type="scientific">Tuber melanosporum (strain Mel28)</name>
    <name type="common">Perigord black truffle</name>
    <dbReference type="NCBI Taxonomy" id="656061"/>
    <lineage>
        <taxon>Eukaryota</taxon>
        <taxon>Fungi</taxon>
        <taxon>Dikarya</taxon>
        <taxon>Ascomycota</taxon>
        <taxon>Pezizomycotina</taxon>
        <taxon>Pezizomycetes</taxon>
        <taxon>Pezizales</taxon>
        <taxon>Tuberaceae</taxon>
        <taxon>Tuber</taxon>
    </lineage>
</organism>
<sequence length="413" mass="44567">MYCQDSLQAFSSSIAGLLSSRAVLEGFGVGDANASATGALLLTIAQDCVSRLATILFAHRFGPALEAETKRYRLAADVFNDSAMILDCLSPAFPRSVRILMLCCSGSLRAACGVAGGGSKASLSVHFARSGNVGELNAKDSSQETVIGLMGMLAGSFVVSHISSTWATWISLTLLQAVHLGTNFKAVTAVALRTLNRQRANIVCSAFFDTGEILTPRQAARHERIFEKDGVLRWGGSGVLGNAEIGVKLTALIRSLRQSPERKKEGEGEGVSPVELASVFQNEKYLLWYDVQRRLVTICLKEKVSPEEQLKSWVHALVLAREIRHHWPKEGADNSNRPSQQALLDTVRRSLDDIGMSFTPMLGRLKGAGWDLDAAVLETVPGYRVSIRPVEITGAGKDRDDAIAKGGEAKKDL</sequence>
<dbReference type="HOGENOM" id="CLU_015325_5_1_1"/>
<evidence type="ECO:0000313" key="8">
    <source>
        <dbReference type="EMBL" id="CAZ79361.1"/>
    </source>
</evidence>
<dbReference type="PANTHER" id="PTHR12770">
    <property type="entry name" value="RUS1 FAMILY PROTEIN C16ORF58"/>
    <property type="match status" value="1"/>
</dbReference>
<dbReference type="InterPro" id="IPR006968">
    <property type="entry name" value="RUS_fam"/>
</dbReference>
<dbReference type="KEGG" id="tml:GSTUM_00004039001"/>